<dbReference type="GO" id="GO:0030288">
    <property type="term" value="C:outer membrane-bounded periplasmic space"/>
    <property type="evidence" value="ECO:0007669"/>
    <property type="project" value="TreeGrafter"/>
</dbReference>
<gene>
    <name evidence="4" type="ORF">FYJ57_01755</name>
</gene>
<organism evidence="4 5">
    <name type="scientific">Oliverpabstia intestinalis</name>
    <dbReference type="NCBI Taxonomy" id="2606633"/>
    <lineage>
        <taxon>Bacteria</taxon>
        <taxon>Bacillati</taxon>
        <taxon>Bacillota</taxon>
        <taxon>Clostridia</taxon>
        <taxon>Lachnospirales</taxon>
        <taxon>Lachnospiraceae</taxon>
        <taxon>Oliverpabstia</taxon>
    </lineage>
</organism>
<keyword evidence="5" id="KW-1185">Reference proteome</keyword>
<dbReference type="RefSeq" id="WP_154431303.1">
    <property type="nucleotide sequence ID" value="NZ_VUMS01000002.1"/>
</dbReference>
<name>A0A7X2P0X8_9FIRM</name>
<keyword evidence="2" id="KW-0812">Transmembrane</keyword>
<feature type="transmembrane region" description="Helical" evidence="2">
    <location>
        <begin position="15"/>
        <end position="35"/>
    </location>
</feature>
<dbReference type="InterPro" id="IPR013693">
    <property type="entry name" value="SpoIID/LytB_N"/>
</dbReference>
<sequence length="504" mass="56936">MEKNGETYKNIPWRWIWTIAGAVIIFLVMFLPGIWEGKQREEEKKYLEKLQAEQQMAEAKNTRKKTEQQQKRNEEIDNPTTSLTNMEQEKNTERKESIIRVLISVDGTEQYLHSDVRISCPAPYLVKGDITVQQEAGTELCLSERMQPGQTVIVEAPDTMALTLNSVRRSQGAPAYQGILEVTREKQGFRVINQVDLESYLKGVVPSEMPADAPAEALCAQAVCARTYAVRQIREERMKEWDADVDDTVSCQVYNNISEQAASSQAVDATRGMIILSDGKPIEAYFFSTSWGCTDTDEVWNAKKSAPYLRSIAVSHKAVETMVNGTLQPEMTEQSFRERILQRDAGDYEKEDVWYRWKVCIPWEMLKERSERKWPQLGAFTGLSIQGRNPGGGVKTLEIQGENQNATLENEYAIRKFLSVKGLSVSRNDGSVCDTMELLPSACFIVDFRKEQGAGTFVFTGGGYGHGVGMSQNGAKHLAENGLGWRDILQIFYQNITIENLQEF</sequence>
<dbReference type="PANTHER" id="PTHR30032:SF4">
    <property type="entry name" value="AMIDASE ENHANCER"/>
    <property type="match status" value="1"/>
</dbReference>
<keyword evidence="2" id="KW-1133">Transmembrane helix</keyword>
<feature type="compositionally biased region" description="Basic and acidic residues" evidence="1">
    <location>
        <begin position="60"/>
        <end position="75"/>
    </location>
</feature>
<dbReference type="Proteomes" id="UP000440513">
    <property type="component" value="Unassembled WGS sequence"/>
</dbReference>
<evidence type="ECO:0000256" key="1">
    <source>
        <dbReference type="SAM" id="MobiDB-lite"/>
    </source>
</evidence>
<dbReference type="InterPro" id="IPR051922">
    <property type="entry name" value="Bact_Sporulation_Assoc"/>
</dbReference>
<keyword evidence="2" id="KW-0472">Membrane</keyword>
<accession>A0A7X2P0X8</accession>
<feature type="region of interest" description="Disordered" evidence="1">
    <location>
        <begin position="57"/>
        <end position="92"/>
    </location>
</feature>
<dbReference type="Pfam" id="PF08486">
    <property type="entry name" value="SpoIID"/>
    <property type="match status" value="1"/>
</dbReference>
<protein>
    <submittedName>
        <fullName evidence="4">SpoIID/LytB domain-containing protein</fullName>
    </submittedName>
</protein>
<dbReference type="GO" id="GO:0030435">
    <property type="term" value="P:sporulation resulting in formation of a cellular spore"/>
    <property type="evidence" value="ECO:0007669"/>
    <property type="project" value="InterPro"/>
</dbReference>
<dbReference type="NCBIfam" id="TIGR02669">
    <property type="entry name" value="SpoIID_LytB"/>
    <property type="match status" value="1"/>
</dbReference>
<comment type="caution">
    <text evidence="4">The sequence shown here is derived from an EMBL/GenBank/DDBJ whole genome shotgun (WGS) entry which is preliminary data.</text>
</comment>
<evidence type="ECO:0000313" key="5">
    <source>
        <dbReference type="Proteomes" id="UP000440513"/>
    </source>
</evidence>
<dbReference type="PANTHER" id="PTHR30032">
    <property type="entry name" value="N-ACETYLMURAMOYL-L-ALANINE AMIDASE-RELATED"/>
    <property type="match status" value="1"/>
</dbReference>
<evidence type="ECO:0000259" key="3">
    <source>
        <dbReference type="Pfam" id="PF08486"/>
    </source>
</evidence>
<evidence type="ECO:0000256" key="2">
    <source>
        <dbReference type="SAM" id="Phobius"/>
    </source>
</evidence>
<dbReference type="EMBL" id="VUMS01000002">
    <property type="protein sequence ID" value="MST65488.1"/>
    <property type="molecule type" value="Genomic_DNA"/>
</dbReference>
<dbReference type="InterPro" id="IPR013486">
    <property type="entry name" value="SpoIID/LytB"/>
</dbReference>
<dbReference type="AlphaFoldDB" id="A0A7X2P0X8"/>
<evidence type="ECO:0000313" key="4">
    <source>
        <dbReference type="EMBL" id="MST65488.1"/>
    </source>
</evidence>
<reference evidence="4 5" key="1">
    <citation type="submission" date="2019-08" db="EMBL/GenBank/DDBJ databases">
        <title>In-depth cultivation of the pig gut microbiome towards novel bacterial diversity and tailored functional studies.</title>
        <authorList>
            <person name="Wylensek D."/>
            <person name="Hitch T.C.A."/>
            <person name="Clavel T."/>
        </authorList>
    </citation>
    <scope>NUCLEOTIDE SEQUENCE [LARGE SCALE GENOMIC DNA]</scope>
    <source>
        <strain evidence="4 5">BSM-380-WT-5A</strain>
    </source>
</reference>
<proteinExistence type="predicted"/>
<feature type="domain" description="Sporulation stage II protein D amidase enhancer LytB N-terminal" evidence="3">
    <location>
        <begin position="186"/>
        <end position="275"/>
    </location>
</feature>